<dbReference type="Proteomes" id="UP001595891">
    <property type="component" value="Unassembled WGS sequence"/>
</dbReference>
<comment type="caution">
    <text evidence="2">The sequence shown here is derived from an EMBL/GenBank/DDBJ whole genome shotgun (WGS) entry which is preliminary data.</text>
</comment>
<dbReference type="PROSITE" id="PS50271">
    <property type="entry name" value="ZF_UBP"/>
    <property type="match status" value="1"/>
</dbReference>
<dbReference type="Pfam" id="PF02148">
    <property type="entry name" value="zf-UBP"/>
    <property type="match status" value="1"/>
</dbReference>
<dbReference type="InterPro" id="IPR013083">
    <property type="entry name" value="Znf_RING/FYVE/PHD"/>
</dbReference>
<sequence length="95" mass="10261">MTTRIGSLNGQTPRCGHVSAVSVAGPGAPECKQCLVLGLDWTALMACLTCGWVACSNDSPGCHAREHYEESDHPVAARLNSEPPWRWCYVHGRPV</sequence>
<dbReference type="SUPFAM" id="SSF57850">
    <property type="entry name" value="RING/U-box"/>
    <property type="match status" value="1"/>
</dbReference>
<dbReference type="InterPro" id="IPR001607">
    <property type="entry name" value="Znf_UBP"/>
</dbReference>
<dbReference type="EMBL" id="JBHSFN010000032">
    <property type="protein sequence ID" value="MFC4591403.1"/>
    <property type="molecule type" value="Genomic_DNA"/>
</dbReference>
<evidence type="ECO:0000313" key="3">
    <source>
        <dbReference type="Proteomes" id="UP001595891"/>
    </source>
</evidence>
<dbReference type="RefSeq" id="WP_262844808.1">
    <property type="nucleotide sequence ID" value="NZ_JANZYP010000033.1"/>
</dbReference>
<accession>A0ABV9ERC7</accession>
<evidence type="ECO:0000313" key="2">
    <source>
        <dbReference type="EMBL" id="MFC4591403.1"/>
    </source>
</evidence>
<proteinExistence type="predicted"/>
<name>A0ABV9ERC7_9ACTN</name>
<gene>
    <name evidence="2" type="ORF">ACFO8L_35285</name>
</gene>
<protein>
    <submittedName>
        <fullName evidence="2">UBP-type zinc finger domain-containing protein</fullName>
    </submittedName>
</protein>
<organism evidence="2 3">
    <name type="scientific">Sphaerisporangium corydalis</name>
    <dbReference type="NCBI Taxonomy" id="1441875"/>
    <lineage>
        <taxon>Bacteria</taxon>
        <taxon>Bacillati</taxon>
        <taxon>Actinomycetota</taxon>
        <taxon>Actinomycetes</taxon>
        <taxon>Streptosporangiales</taxon>
        <taxon>Streptosporangiaceae</taxon>
        <taxon>Sphaerisporangium</taxon>
    </lineage>
</organism>
<evidence type="ECO:0000259" key="1">
    <source>
        <dbReference type="PROSITE" id="PS50271"/>
    </source>
</evidence>
<feature type="domain" description="UBP-type" evidence="1">
    <location>
        <begin position="13"/>
        <end position="95"/>
    </location>
</feature>
<keyword evidence="3" id="KW-1185">Reference proteome</keyword>
<dbReference type="Gene3D" id="3.30.40.10">
    <property type="entry name" value="Zinc/RING finger domain, C3HC4 (zinc finger)"/>
    <property type="match status" value="1"/>
</dbReference>
<reference evidence="3" key="1">
    <citation type="journal article" date="2019" name="Int. J. Syst. Evol. Microbiol.">
        <title>The Global Catalogue of Microorganisms (GCM) 10K type strain sequencing project: providing services to taxonomists for standard genome sequencing and annotation.</title>
        <authorList>
            <consortium name="The Broad Institute Genomics Platform"/>
            <consortium name="The Broad Institute Genome Sequencing Center for Infectious Disease"/>
            <person name="Wu L."/>
            <person name="Ma J."/>
        </authorList>
    </citation>
    <scope>NUCLEOTIDE SEQUENCE [LARGE SCALE GENOMIC DNA]</scope>
    <source>
        <strain evidence="3">CCUG 49560</strain>
    </source>
</reference>